<organism evidence="3 4">
    <name type="scientific">Butyrivibrio fibrisolvens</name>
    <dbReference type="NCBI Taxonomy" id="831"/>
    <lineage>
        <taxon>Bacteria</taxon>
        <taxon>Bacillati</taxon>
        <taxon>Bacillota</taxon>
        <taxon>Clostridia</taxon>
        <taxon>Lachnospirales</taxon>
        <taxon>Lachnospiraceae</taxon>
        <taxon>Butyrivibrio</taxon>
    </lineage>
</organism>
<dbReference type="EMBL" id="FOGJ01000023">
    <property type="protein sequence ID" value="SES21242.1"/>
    <property type="molecule type" value="Genomic_DNA"/>
</dbReference>
<feature type="compositionally biased region" description="Basic and acidic residues" evidence="1">
    <location>
        <begin position="1"/>
        <end position="14"/>
    </location>
</feature>
<feature type="region of interest" description="Disordered" evidence="1">
    <location>
        <begin position="1"/>
        <end position="74"/>
    </location>
</feature>
<dbReference type="NCBIfam" id="NF045971">
    <property type="entry name" value="conju_CD1110"/>
    <property type="match status" value="1"/>
</dbReference>
<proteinExistence type="predicted"/>
<name>A0A1H9VHU9_BUTFI</name>
<evidence type="ECO:0000313" key="4">
    <source>
        <dbReference type="Proteomes" id="UP000182584"/>
    </source>
</evidence>
<dbReference type="PANTHER" id="PTHR30121">
    <property type="entry name" value="UNCHARACTERIZED PROTEIN YJGR-RELATED"/>
    <property type="match status" value="1"/>
</dbReference>
<dbReference type="Pfam" id="PF19044">
    <property type="entry name" value="P-loop_TraG"/>
    <property type="match status" value="1"/>
</dbReference>
<evidence type="ECO:0000313" key="3">
    <source>
        <dbReference type="EMBL" id="SES21242.1"/>
    </source>
</evidence>
<dbReference type="InterPro" id="IPR051162">
    <property type="entry name" value="T4SS_component"/>
</dbReference>
<dbReference type="Gene3D" id="1.10.8.730">
    <property type="match status" value="1"/>
</dbReference>
<dbReference type="InterPro" id="IPR027417">
    <property type="entry name" value="P-loop_NTPase"/>
</dbReference>
<dbReference type="AlphaFoldDB" id="A0A1H9VHU9"/>
<dbReference type="Proteomes" id="UP000182584">
    <property type="component" value="Unassembled WGS sequence"/>
</dbReference>
<dbReference type="Gene3D" id="3.40.50.300">
    <property type="entry name" value="P-loop containing nucleotide triphosphate hydrolases"/>
    <property type="match status" value="1"/>
</dbReference>
<accession>A0A1H9VHU9</accession>
<dbReference type="InterPro" id="IPR043964">
    <property type="entry name" value="P-loop_TraG"/>
</dbReference>
<feature type="domain" description="TraG P-loop" evidence="2">
    <location>
        <begin position="570"/>
        <end position="850"/>
    </location>
</feature>
<evidence type="ECO:0000256" key="1">
    <source>
        <dbReference type="SAM" id="MobiDB-lite"/>
    </source>
</evidence>
<gene>
    <name evidence="3" type="ORF">SAMN04487884_12346</name>
</gene>
<evidence type="ECO:0000259" key="2">
    <source>
        <dbReference type="Pfam" id="PF19044"/>
    </source>
</evidence>
<dbReference type="PANTHER" id="PTHR30121:SF6">
    <property type="entry name" value="SLR6007 PROTEIN"/>
    <property type="match status" value="1"/>
</dbReference>
<dbReference type="SUPFAM" id="SSF52540">
    <property type="entry name" value="P-loop containing nucleoside triphosphate hydrolases"/>
    <property type="match status" value="1"/>
</dbReference>
<sequence length="943" mass="107813">MKKKNHGSENEKKNLKTSGNKFFQRAKNQLENDKAEKKLAEERLKKESAKKKQDEADELFDKKARDSKKTFTDMAAESRTLNEVKTSAKNAQNSLEKSTLKAAKGYLKKHAPVNARYRIKDRANYGNILSAEQKTRIVRERKRALKKEKYQGVQETIPFELMEEDGTCRINDHYWCKMIAFTDINYDLASDAERDELFEGWCDFYNYFEPEVHLQIFCATMKADRVAQMAAIHVKDRADNMQEIRTEFNDLLSNLMNKGNNGYIRPKFIVVGLEGKNVRAVKPKFSRIEEEIKELLEGIGVKTHALTGYEWLSVLRSLLNPDDFSQFLFNFDLTVRTGLTAKDYISPSSMDFRNGYFFRLGSHYARSMFLQIQTEKLDEKLMNRILSVDHTVMASIFAQSLDQDKAIKLLKGALSDLEKNKIDEQKKASQSGYDMDIMPADLKSMSKNVEETLADVQSGEDRYYNVSIILTCVEENEKALKSAIEQITAIAQQKGCAIKCLDYRQEKGFMATLPLGYLPDDMKVDVELTTRAVAGFVPFTTVELFHQTGGQLYEGINALSNNPIMADMEELGNQNSLIFGIPGFGKTMESKLKIINTMISSDDHVIILDPESEYRTLVEALGGQMIVLSPTSRDHINPLDINLKYGDDRAAAKMKIDFILSLMELIIGGKFGLEPIEMSIIDVALTSIYERYFDSRMRPEDMPTLEDLYTEIKSLGREDADALAVKMDRFVHGSSNLFNHRTNVDLSNRLICFDVRDVGQQLKPFAMMTVQDQVWNKATAHRDNDEEEYKIKYFMDEFHLQLNNPQTAAYTVEIYKRFRKYGAYPIGMTQNPYDLMVSSQAESIFKNTDYVKMFRLKGDDKKLLAHVLSISPAQLKYVTNTPPGRGLLYFGGTIIPFYNKIPKNTHIYELCTSKKDDLVEIAKKKKKAVKKENIESIPKETAS</sequence>
<feature type="compositionally biased region" description="Polar residues" evidence="1">
    <location>
        <begin position="16"/>
        <end position="27"/>
    </location>
</feature>
<protein>
    <submittedName>
        <fullName evidence="3">Type IV secretory pathway, VirB4 component</fullName>
    </submittedName>
</protein>
<feature type="compositionally biased region" description="Basic and acidic residues" evidence="1">
    <location>
        <begin position="28"/>
        <end position="71"/>
    </location>
</feature>
<reference evidence="3 4" key="1">
    <citation type="submission" date="2016-10" db="EMBL/GenBank/DDBJ databases">
        <authorList>
            <person name="de Groot N.N."/>
        </authorList>
    </citation>
    <scope>NUCLEOTIDE SEQUENCE [LARGE SCALE GENOMIC DNA]</scope>
    <source>
        <strain evidence="3 4">AR40</strain>
    </source>
</reference>